<comment type="caution">
    <text evidence="1">The sequence shown here is derived from an EMBL/GenBank/DDBJ whole genome shotgun (WGS) entry which is preliminary data.</text>
</comment>
<dbReference type="Proteomes" id="UP001234178">
    <property type="component" value="Unassembled WGS sequence"/>
</dbReference>
<evidence type="ECO:0000313" key="2">
    <source>
        <dbReference type="Proteomes" id="UP001234178"/>
    </source>
</evidence>
<evidence type="ECO:0000313" key="1">
    <source>
        <dbReference type="EMBL" id="KAK4011613.1"/>
    </source>
</evidence>
<gene>
    <name evidence="1" type="ORF">OUZ56_020730</name>
</gene>
<sequence length="126" mass="14703">MNCPLERAPNVKQKSTNSVAYIQSLQHDVIFNLRTNQIFNENQLCFTKKYENPNSKRTVTSSDQRVHVKLCSIDPFLNFRSVPDGFWQYPDVLYHQDAVNREMIWQSICCRVCQENPEFKVDSVGA</sequence>
<protein>
    <submittedName>
        <fullName evidence="1">Uncharacterized protein</fullName>
    </submittedName>
</protein>
<name>A0ABQ9ZFA3_9CRUS</name>
<dbReference type="EMBL" id="JAOYFB010000003">
    <property type="protein sequence ID" value="KAK4011613.1"/>
    <property type="molecule type" value="Genomic_DNA"/>
</dbReference>
<proteinExistence type="predicted"/>
<reference evidence="1 2" key="1">
    <citation type="journal article" date="2023" name="Nucleic Acids Res.">
        <title>The hologenome of Daphnia magna reveals possible DNA methylation and microbiome-mediated evolution of the host genome.</title>
        <authorList>
            <person name="Chaturvedi A."/>
            <person name="Li X."/>
            <person name="Dhandapani V."/>
            <person name="Marshall H."/>
            <person name="Kissane S."/>
            <person name="Cuenca-Cambronero M."/>
            <person name="Asole G."/>
            <person name="Calvet F."/>
            <person name="Ruiz-Romero M."/>
            <person name="Marangio P."/>
            <person name="Guigo R."/>
            <person name="Rago D."/>
            <person name="Mirbahai L."/>
            <person name="Eastwood N."/>
            <person name="Colbourne J.K."/>
            <person name="Zhou J."/>
            <person name="Mallon E."/>
            <person name="Orsini L."/>
        </authorList>
    </citation>
    <scope>NUCLEOTIDE SEQUENCE [LARGE SCALE GENOMIC DNA]</scope>
    <source>
        <strain evidence="1">LRV0_1</strain>
    </source>
</reference>
<accession>A0ABQ9ZFA3</accession>
<organism evidence="1 2">
    <name type="scientific">Daphnia magna</name>
    <dbReference type="NCBI Taxonomy" id="35525"/>
    <lineage>
        <taxon>Eukaryota</taxon>
        <taxon>Metazoa</taxon>
        <taxon>Ecdysozoa</taxon>
        <taxon>Arthropoda</taxon>
        <taxon>Crustacea</taxon>
        <taxon>Branchiopoda</taxon>
        <taxon>Diplostraca</taxon>
        <taxon>Cladocera</taxon>
        <taxon>Anomopoda</taxon>
        <taxon>Daphniidae</taxon>
        <taxon>Daphnia</taxon>
    </lineage>
</organism>
<keyword evidence="2" id="KW-1185">Reference proteome</keyword>